<protein>
    <recommendedName>
        <fullName evidence="1">C2H2-type domain-containing protein</fullName>
    </recommendedName>
</protein>
<sequence length="185" mass="21658">MNIDFKKITGKTQAGRVRFEFYCTDCSSKFWYNFHWFYHDKLHFLKYDAQEAKSFCEAINNQNLERLTDSKVLVDQIMDALCNCDPNIAEVIDPEKELRILYAKRLLDPSIAIPEKLSELVKHSQPKKVRELWEELEALGAEVRELVYEGRGVFGFKLYTDKGVYLDYGTKSEIIELIKNDNNLS</sequence>
<organism evidence="2 3">
    <name type="scientific">Pseudobacteriovorax antillogorgiicola</name>
    <dbReference type="NCBI Taxonomy" id="1513793"/>
    <lineage>
        <taxon>Bacteria</taxon>
        <taxon>Pseudomonadati</taxon>
        <taxon>Bdellovibrionota</taxon>
        <taxon>Oligoflexia</taxon>
        <taxon>Oligoflexales</taxon>
        <taxon>Pseudobacteriovoracaceae</taxon>
        <taxon>Pseudobacteriovorax</taxon>
    </lineage>
</organism>
<dbReference type="EMBL" id="FWZT01000008">
    <property type="protein sequence ID" value="SMF27278.1"/>
    <property type="molecule type" value="Genomic_DNA"/>
</dbReference>
<dbReference type="Proteomes" id="UP000192907">
    <property type="component" value="Unassembled WGS sequence"/>
</dbReference>
<dbReference type="PROSITE" id="PS00028">
    <property type="entry name" value="ZINC_FINGER_C2H2_1"/>
    <property type="match status" value="1"/>
</dbReference>
<evidence type="ECO:0000313" key="3">
    <source>
        <dbReference type="Proteomes" id="UP000192907"/>
    </source>
</evidence>
<evidence type="ECO:0000313" key="2">
    <source>
        <dbReference type="EMBL" id="SMF27278.1"/>
    </source>
</evidence>
<proteinExistence type="predicted"/>
<keyword evidence="3" id="KW-1185">Reference proteome</keyword>
<dbReference type="RefSeq" id="WP_132318746.1">
    <property type="nucleotide sequence ID" value="NZ_FWZT01000008.1"/>
</dbReference>
<accession>A0A1Y6BSS9</accession>
<feature type="domain" description="C2H2-type" evidence="1">
    <location>
        <begin position="23"/>
        <end position="43"/>
    </location>
</feature>
<dbReference type="AlphaFoldDB" id="A0A1Y6BSS9"/>
<dbReference type="InterPro" id="IPR013087">
    <property type="entry name" value="Znf_C2H2_type"/>
</dbReference>
<reference evidence="3" key="1">
    <citation type="submission" date="2017-04" db="EMBL/GenBank/DDBJ databases">
        <authorList>
            <person name="Varghese N."/>
            <person name="Submissions S."/>
        </authorList>
    </citation>
    <scope>NUCLEOTIDE SEQUENCE [LARGE SCALE GENOMIC DNA]</scope>
    <source>
        <strain evidence="3">RKEM611</strain>
    </source>
</reference>
<evidence type="ECO:0000259" key="1">
    <source>
        <dbReference type="PROSITE" id="PS00028"/>
    </source>
</evidence>
<name>A0A1Y6BSS9_9BACT</name>
<gene>
    <name evidence="2" type="ORF">SAMN06296036_108206</name>
</gene>